<feature type="transmembrane region" description="Helical" evidence="7">
    <location>
        <begin position="9"/>
        <end position="30"/>
    </location>
</feature>
<dbReference type="AlphaFoldDB" id="A0A7T8BCH4"/>
<dbReference type="InterPro" id="IPR000515">
    <property type="entry name" value="MetI-like"/>
</dbReference>
<dbReference type="KEGG" id="bhc:JFL75_18150"/>
<keyword evidence="3" id="KW-1003">Cell membrane</keyword>
<evidence type="ECO:0000256" key="4">
    <source>
        <dbReference type="ARBA" id="ARBA00022692"/>
    </source>
</evidence>
<reference evidence="9" key="1">
    <citation type="submission" date="2021-01" db="EMBL/GenBank/DDBJ databases">
        <title>Description of Breznakiella homolactica.</title>
        <authorList>
            <person name="Song Y."/>
            <person name="Brune A."/>
        </authorList>
    </citation>
    <scope>NUCLEOTIDE SEQUENCE</scope>
    <source>
        <strain evidence="9">RmG30</strain>
    </source>
</reference>
<evidence type="ECO:0000259" key="8">
    <source>
        <dbReference type="PROSITE" id="PS50928"/>
    </source>
</evidence>
<evidence type="ECO:0000256" key="3">
    <source>
        <dbReference type="ARBA" id="ARBA00022475"/>
    </source>
</evidence>
<proteinExistence type="inferred from homology"/>
<dbReference type="GO" id="GO:0005886">
    <property type="term" value="C:plasma membrane"/>
    <property type="evidence" value="ECO:0007669"/>
    <property type="project" value="UniProtKB-SubCell"/>
</dbReference>
<dbReference type="PANTHER" id="PTHR43163">
    <property type="entry name" value="DIPEPTIDE TRANSPORT SYSTEM PERMEASE PROTEIN DPPB-RELATED"/>
    <property type="match status" value="1"/>
</dbReference>
<evidence type="ECO:0000256" key="1">
    <source>
        <dbReference type="ARBA" id="ARBA00004651"/>
    </source>
</evidence>
<dbReference type="InterPro" id="IPR035906">
    <property type="entry name" value="MetI-like_sf"/>
</dbReference>
<feature type="transmembrane region" description="Helical" evidence="7">
    <location>
        <begin position="134"/>
        <end position="162"/>
    </location>
</feature>
<feature type="domain" description="ABC transmembrane type-1" evidence="8">
    <location>
        <begin position="95"/>
        <end position="296"/>
    </location>
</feature>
<keyword evidence="10" id="KW-1185">Reference proteome</keyword>
<keyword evidence="5 7" id="KW-1133">Transmembrane helix</keyword>
<keyword evidence="4 7" id="KW-0812">Transmembrane</keyword>
<comment type="similarity">
    <text evidence="7">Belongs to the binding-protein-dependent transport system permease family.</text>
</comment>
<dbReference type="Gene3D" id="1.10.3720.10">
    <property type="entry name" value="MetI-like"/>
    <property type="match status" value="1"/>
</dbReference>
<dbReference type="InterPro" id="IPR045621">
    <property type="entry name" value="BPD_transp_1_N"/>
</dbReference>
<sequence>MLKYILKRILLVIPVLIGVTLFIYTILALAPGDPASLILGPDALPEQIIEKRIELGLDDPILVRYVTYMKDALQGDFGRSWFTGRLVFNEFFERIPYTLKLAVLITLVAAVMGVSLGILAAVKHNTPIDYSVLAFAMLFFSIPTFWLGMFLQMIFGTILGWLPVMGAATFKHYILPSFSSGSSHGASTIRITRSSMLDVLTQDYIRTARAKGGSEGWVIRNHVVRNGLLPVVTHIGLMFANVISGSLVIETVFAIPGIGSYVANAARVRDIPVVMGVIFFVGVFVAVVNLLIDFIYAFIDPRVKLE</sequence>
<evidence type="ECO:0000313" key="10">
    <source>
        <dbReference type="Proteomes" id="UP000595917"/>
    </source>
</evidence>
<accession>A0A7T8BCH4</accession>
<comment type="subcellular location">
    <subcellularLocation>
        <location evidence="1 7">Cell membrane</location>
        <topology evidence="1 7">Multi-pass membrane protein</topology>
    </subcellularLocation>
</comment>
<evidence type="ECO:0000256" key="5">
    <source>
        <dbReference type="ARBA" id="ARBA00022989"/>
    </source>
</evidence>
<dbReference type="CDD" id="cd06261">
    <property type="entry name" value="TM_PBP2"/>
    <property type="match status" value="1"/>
</dbReference>
<feature type="transmembrane region" description="Helical" evidence="7">
    <location>
        <begin position="273"/>
        <end position="299"/>
    </location>
</feature>
<name>A0A7T8BCH4_9SPIR</name>
<protein>
    <submittedName>
        <fullName evidence="9">ABC transporter permease</fullName>
    </submittedName>
</protein>
<keyword evidence="6 7" id="KW-0472">Membrane</keyword>
<keyword evidence="2 7" id="KW-0813">Transport</keyword>
<evidence type="ECO:0000256" key="6">
    <source>
        <dbReference type="ARBA" id="ARBA00023136"/>
    </source>
</evidence>
<evidence type="ECO:0000256" key="7">
    <source>
        <dbReference type="RuleBase" id="RU363032"/>
    </source>
</evidence>
<evidence type="ECO:0000256" key="2">
    <source>
        <dbReference type="ARBA" id="ARBA00022448"/>
    </source>
</evidence>
<dbReference type="Proteomes" id="UP000595917">
    <property type="component" value="Chromosome"/>
</dbReference>
<dbReference type="Pfam" id="PF19300">
    <property type="entry name" value="BPD_transp_1_N"/>
    <property type="match status" value="1"/>
</dbReference>
<organism evidence="9 10">
    <name type="scientific">Breznakiella homolactica</name>
    <dbReference type="NCBI Taxonomy" id="2798577"/>
    <lineage>
        <taxon>Bacteria</taxon>
        <taxon>Pseudomonadati</taxon>
        <taxon>Spirochaetota</taxon>
        <taxon>Spirochaetia</taxon>
        <taxon>Spirochaetales</taxon>
        <taxon>Breznakiellaceae</taxon>
        <taxon>Breznakiella</taxon>
    </lineage>
</organism>
<dbReference type="PROSITE" id="PS50928">
    <property type="entry name" value="ABC_TM1"/>
    <property type="match status" value="1"/>
</dbReference>
<evidence type="ECO:0000313" key="9">
    <source>
        <dbReference type="EMBL" id="QQO11436.1"/>
    </source>
</evidence>
<dbReference type="Pfam" id="PF00528">
    <property type="entry name" value="BPD_transp_1"/>
    <property type="match status" value="1"/>
</dbReference>
<dbReference type="PANTHER" id="PTHR43163:SF6">
    <property type="entry name" value="DIPEPTIDE TRANSPORT SYSTEM PERMEASE PROTEIN DPPB-RELATED"/>
    <property type="match status" value="1"/>
</dbReference>
<dbReference type="EMBL" id="CP067089">
    <property type="protein sequence ID" value="QQO11436.1"/>
    <property type="molecule type" value="Genomic_DNA"/>
</dbReference>
<dbReference type="SUPFAM" id="SSF161098">
    <property type="entry name" value="MetI-like"/>
    <property type="match status" value="1"/>
</dbReference>
<dbReference type="GO" id="GO:0071916">
    <property type="term" value="F:dipeptide transmembrane transporter activity"/>
    <property type="evidence" value="ECO:0007669"/>
    <property type="project" value="TreeGrafter"/>
</dbReference>
<gene>
    <name evidence="9" type="ORF">JFL75_18150</name>
</gene>
<feature type="transmembrane region" description="Helical" evidence="7">
    <location>
        <begin position="235"/>
        <end position="261"/>
    </location>
</feature>
<feature type="transmembrane region" description="Helical" evidence="7">
    <location>
        <begin position="101"/>
        <end position="122"/>
    </location>
</feature>